<evidence type="ECO:0000313" key="2">
    <source>
        <dbReference type="Proteomes" id="UP000190312"/>
    </source>
</evidence>
<comment type="caution">
    <text evidence="1">The sequence shown here is derived from an EMBL/GenBank/DDBJ whole genome shotgun (WGS) entry which is preliminary data.</text>
</comment>
<dbReference type="Pfam" id="PF20174">
    <property type="entry name" value="DUF6540"/>
    <property type="match status" value="1"/>
</dbReference>
<protein>
    <submittedName>
        <fullName evidence="1">Uncharacterized protein</fullName>
    </submittedName>
</protein>
<name>A0A1S9DDE5_ASPOZ</name>
<dbReference type="OrthoDB" id="1658288at2759"/>
<sequence>MAPRTIYLISTRSSKTQRAHFAIWVPSAQQPTSGSLINVVGAPMIGFAHEFKRCYEPAGSTEPYEIWPIGEVDSAHIFDWPEGGCNIRTDPKGDLEIAAAQVPAPGVSRDTMAPVDHTTNRRCQEWTMDYVRYLVAKGYIGAEAIEIVQSKRDSPTHGLVCDEWLRSWGMDVEERSDDVGIRSLAS</sequence>
<dbReference type="EMBL" id="MKZY01000007">
    <property type="protein sequence ID" value="OOO07108.1"/>
    <property type="molecule type" value="Genomic_DNA"/>
</dbReference>
<gene>
    <name evidence="1" type="ORF">OAory_01093110</name>
</gene>
<proteinExistence type="predicted"/>
<accession>A0A1S9DDE5</accession>
<dbReference type="VEuPathDB" id="FungiDB:AO090011000697"/>
<dbReference type="InterPro" id="IPR046670">
    <property type="entry name" value="DUF6540"/>
</dbReference>
<dbReference type="Proteomes" id="UP000190312">
    <property type="component" value="Unassembled WGS sequence"/>
</dbReference>
<dbReference type="AlphaFoldDB" id="A0A1S9DDE5"/>
<evidence type="ECO:0000313" key="1">
    <source>
        <dbReference type="EMBL" id="OOO07108.1"/>
    </source>
</evidence>
<organism evidence="1 2">
    <name type="scientific">Aspergillus oryzae</name>
    <name type="common">Yellow koji mold</name>
    <dbReference type="NCBI Taxonomy" id="5062"/>
    <lineage>
        <taxon>Eukaryota</taxon>
        <taxon>Fungi</taxon>
        <taxon>Dikarya</taxon>
        <taxon>Ascomycota</taxon>
        <taxon>Pezizomycotina</taxon>
        <taxon>Eurotiomycetes</taxon>
        <taxon>Eurotiomycetidae</taxon>
        <taxon>Eurotiales</taxon>
        <taxon>Aspergillaceae</taxon>
        <taxon>Aspergillus</taxon>
        <taxon>Aspergillus subgen. Circumdati</taxon>
    </lineage>
</organism>
<reference evidence="1 2" key="1">
    <citation type="submission" date="2016-10" db="EMBL/GenBank/DDBJ databases">
        <title>Genome sequencing of Aspergillus oryzae BCC7051.</title>
        <authorList>
            <person name="Thammarongtham C."/>
            <person name="Vorapreeda T."/>
            <person name="Nookaew I."/>
            <person name="Srisuk T."/>
            <person name="Land M."/>
            <person name="Jeennor S."/>
            <person name="Laoteng K."/>
        </authorList>
    </citation>
    <scope>NUCLEOTIDE SEQUENCE [LARGE SCALE GENOMIC DNA]</scope>
    <source>
        <strain evidence="1 2">BCC7051</strain>
    </source>
</reference>